<name>A0ABQ4TAG2_METOR</name>
<comment type="caution">
    <text evidence="1">The sequence shown here is derived from an EMBL/GenBank/DDBJ whole genome shotgun (WGS) entry which is preliminary data.</text>
</comment>
<sequence>MKTIVMDLDGTLTIDEPGAPYDQRKPRLDVVEKLREMKDLGFKIVISTARNMNTFQGNIGVINVKTLPVILGWLDKHAIPYDEVLVGKPWCGTEGFYVDDKAIRPEEFTSLDLAGIQALVGIKSQN</sequence>
<organism evidence="1 2">
    <name type="scientific">Methylobacterium organophilum</name>
    <dbReference type="NCBI Taxonomy" id="410"/>
    <lineage>
        <taxon>Bacteria</taxon>
        <taxon>Pseudomonadati</taxon>
        <taxon>Pseudomonadota</taxon>
        <taxon>Alphaproteobacteria</taxon>
        <taxon>Hyphomicrobiales</taxon>
        <taxon>Methylobacteriaceae</taxon>
        <taxon>Methylobacterium</taxon>
    </lineage>
</organism>
<dbReference type="InterPro" id="IPR036412">
    <property type="entry name" value="HAD-like_sf"/>
</dbReference>
<dbReference type="Gene3D" id="3.40.50.1000">
    <property type="entry name" value="HAD superfamily/HAD-like"/>
    <property type="match status" value="1"/>
</dbReference>
<dbReference type="RefSeq" id="WP_238312518.1">
    <property type="nucleotide sequence ID" value="NZ_BPQV01000010.1"/>
</dbReference>
<dbReference type="Proteomes" id="UP001055156">
    <property type="component" value="Unassembled WGS sequence"/>
</dbReference>
<keyword evidence="2" id="KW-1185">Reference proteome</keyword>
<evidence type="ECO:0008006" key="3">
    <source>
        <dbReference type="Google" id="ProtNLM"/>
    </source>
</evidence>
<dbReference type="SUPFAM" id="SSF56784">
    <property type="entry name" value="HAD-like"/>
    <property type="match status" value="1"/>
</dbReference>
<evidence type="ECO:0000313" key="1">
    <source>
        <dbReference type="EMBL" id="GJE28578.1"/>
    </source>
</evidence>
<protein>
    <recommendedName>
        <fullName evidence="3">Capsule biosynthesis phosphatase</fullName>
    </recommendedName>
</protein>
<reference evidence="1" key="2">
    <citation type="submission" date="2021-08" db="EMBL/GenBank/DDBJ databases">
        <authorList>
            <person name="Tani A."/>
            <person name="Ola A."/>
            <person name="Ogura Y."/>
            <person name="Katsura K."/>
            <person name="Hayashi T."/>
        </authorList>
    </citation>
    <scope>NUCLEOTIDE SEQUENCE</scope>
    <source>
        <strain evidence="1">NBRC 15689</strain>
    </source>
</reference>
<dbReference type="NCBIfam" id="TIGR01689">
    <property type="entry name" value="EcbF-BcbF"/>
    <property type="match status" value="1"/>
</dbReference>
<gene>
    <name evidence="1" type="ORF">LKMONMHP_3450</name>
</gene>
<accession>A0ABQ4TAG2</accession>
<proteinExistence type="predicted"/>
<dbReference type="EMBL" id="BPQV01000010">
    <property type="protein sequence ID" value="GJE28578.1"/>
    <property type="molecule type" value="Genomic_DNA"/>
</dbReference>
<evidence type="ECO:0000313" key="2">
    <source>
        <dbReference type="Proteomes" id="UP001055156"/>
    </source>
</evidence>
<reference evidence="1" key="1">
    <citation type="journal article" date="2021" name="Front. Microbiol.">
        <title>Comprehensive Comparative Genomics and Phenotyping of Methylobacterium Species.</title>
        <authorList>
            <person name="Alessa O."/>
            <person name="Ogura Y."/>
            <person name="Fujitani Y."/>
            <person name="Takami H."/>
            <person name="Hayashi T."/>
            <person name="Sahin N."/>
            <person name="Tani A."/>
        </authorList>
    </citation>
    <scope>NUCLEOTIDE SEQUENCE</scope>
    <source>
        <strain evidence="1">NBRC 15689</strain>
    </source>
</reference>
<dbReference type="InterPro" id="IPR010039">
    <property type="entry name" value="EcbF_BcbF"/>
</dbReference>
<dbReference type="InterPro" id="IPR023214">
    <property type="entry name" value="HAD_sf"/>
</dbReference>
<dbReference type="Pfam" id="PF08282">
    <property type="entry name" value="Hydrolase_3"/>
    <property type="match status" value="1"/>
</dbReference>